<reference evidence="1" key="1">
    <citation type="journal article" date="2023" name="Plant J.">
        <title>Genome sequences and population genomics provide insights into the demographic history, inbreeding, and mutation load of two 'living fossil' tree species of Dipteronia.</title>
        <authorList>
            <person name="Feng Y."/>
            <person name="Comes H.P."/>
            <person name="Chen J."/>
            <person name="Zhu S."/>
            <person name="Lu R."/>
            <person name="Zhang X."/>
            <person name="Li P."/>
            <person name="Qiu J."/>
            <person name="Olsen K.M."/>
            <person name="Qiu Y."/>
        </authorList>
    </citation>
    <scope>NUCLEOTIDE SEQUENCE</scope>
    <source>
        <strain evidence="1">KIB01</strain>
    </source>
</reference>
<gene>
    <name evidence="1" type="ORF">Ddye_007085</name>
</gene>
<dbReference type="AlphaFoldDB" id="A0AAE0CRA5"/>
<organism evidence="1 2">
    <name type="scientific">Dipteronia dyeriana</name>
    <dbReference type="NCBI Taxonomy" id="168575"/>
    <lineage>
        <taxon>Eukaryota</taxon>
        <taxon>Viridiplantae</taxon>
        <taxon>Streptophyta</taxon>
        <taxon>Embryophyta</taxon>
        <taxon>Tracheophyta</taxon>
        <taxon>Spermatophyta</taxon>
        <taxon>Magnoliopsida</taxon>
        <taxon>eudicotyledons</taxon>
        <taxon>Gunneridae</taxon>
        <taxon>Pentapetalae</taxon>
        <taxon>rosids</taxon>
        <taxon>malvids</taxon>
        <taxon>Sapindales</taxon>
        <taxon>Sapindaceae</taxon>
        <taxon>Hippocastanoideae</taxon>
        <taxon>Acereae</taxon>
        <taxon>Dipteronia</taxon>
    </lineage>
</organism>
<dbReference type="Gene3D" id="3.30.420.140">
    <property type="entry name" value="YqgF/RNase H-like domain"/>
    <property type="match status" value="1"/>
</dbReference>
<name>A0AAE0CRA5_9ROSI</name>
<dbReference type="PANTHER" id="PTHR33317:SF1">
    <property type="entry name" value="POLYNUCLEOTIDYL TRANSFERASE, RIBONUCLEASE H-LIKE SUPERFAMILY PROTEIN"/>
    <property type="match status" value="1"/>
</dbReference>
<dbReference type="SUPFAM" id="SSF53098">
    <property type="entry name" value="Ribonuclease H-like"/>
    <property type="match status" value="1"/>
</dbReference>
<evidence type="ECO:0000313" key="2">
    <source>
        <dbReference type="Proteomes" id="UP001280121"/>
    </source>
</evidence>
<dbReference type="InterPro" id="IPR005227">
    <property type="entry name" value="YqgF"/>
</dbReference>
<dbReference type="InterPro" id="IPR012337">
    <property type="entry name" value="RNaseH-like_sf"/>
</dbReference>
<keyword evidence="2" id="KW-1185">Reference proteome</keyword>
<sequence length="175" mass="20444">MKYVKPVKLYESLFKRSLRLKENPDLIPPLMAMNIDEDDVSFAHALHCKTVTHLGTVRMNDNNMRPVLVFLQKLVSILNPKYLIVGYPFFDSMYKPNAEETQNFIDYLRKSGLFEGLKYTYWDKHLTPKEKENNLTYLLHLCRHQKGNLYLQSNSNASSLNILKVNPTSHLLIQI</sequence>
<dbReference type="EMBL" id="JANJYI010000002">
    <property type="protein sequence ID" value="KAK2660552.1"/>
    <property type="molecule type" value="Genomic_DNA"/>
</dbReference>
<dbReference type="Proteomes" id="UP001280121">
    <property type="component" value="Unassembled WGS sequence"/>
</dbReference>
<comment type="caution">
    <text evidence="1">The sequence shown here is derived from an EMBL/GenBank/DDBJ whole genome shotgun (WGS) entry which is preliminary data.</text>
</comment>
<proteinExistence type="predicted"/>
<accession>A0AAE0CRA5</accession>
<evidence type="ECO:0000313" key="1">
    <source>
        <dbReference type="EMBL" id="KAK2660552.1"/>
    </source>
</evidence>
<dbReference type="InterPro" id="IPR037027">
    <property type="entry name" value="YqgF/RNaseH-like_dom_sf"/>
</dbReference>
<dbReference type="GO" id="GO:0000967">
    <property type="term" value="P:rRNA 5'-end processing"/>
    <property type="evidence" value="ECO:0007669"/>
    <property type="project" value="TreeGrafter"/>
</dbReference>
<protein>
    <submittedName>
        <fullName evidence="1">Uncharacterized protein</fullName>
    </submittedName>
</protein>
<dbReference type="PANTHER" id="PTHR33317">
    <property type="entry name" value="POLYNUCLEOTIDYL TRANSFERASE, RIBONUCLEASE H-LIKE SUPERFAMILY PROTEIN"/>
    <property type="match status" value="1"/>
</dbReference>